<dbReference type="Proteomes" id="UP000272025">
    <property type="component" value="Unassembled WGS sequence"/>
</dbReference>
<organism evidence="1 2">
    <name type="scientific">Sodiomyces alkalinus (strain CBS 110278 / VKM F-3762 / F11)</name>
    <name type="common">Alkaliphilic filamentous fungus</name>
    <dbReference type="NCBI Taxonomy" id="1314773"/>
    <lineage>
        <taxon>Eukaryota</taxon>
        <taxon>Fungi</taxon>
        <taxon>Dikarya</taxon>
        <taxon>Ascomycota</taxon>
        <taxon>Pezizomycotina</taxon>
        <taxon>Sordariomycetes</taxon>
        <taxon>Hypocreomycetidae</taxon>
        <taxon>Glomerellales</taxon>
        <taxon>Plectosphaerellaceae</taxon>
        <taxon>Sodiomyces</taxon>
    </lineage>
</organism>
<dbReference type="RefSeq" id="XP_028466225.1">
    <property type="nucleotide sequence ID" value="XM_028611850.1"/>
</dbReference>
<evidence type="ECO:0000313" key="2">
    <source>
        <dbReference type="Proteomes" id="UP000272025"/>
    </source>
</evidence>
<reference evidence="1 2" key="1">
    <citation type="journal article" date="2018" name="Mol. Ecol.">
        <title>The obligate alkalophilic soda-lake fungus Sodiomyces alkalinus has shifted to a protein diet.</title>
        <authorList>
            <person name="Grum-Grzhimaylo A.A."/>
            <person name="Falkoski D.L."/>
            <person name="van den Heuvel J."/>
            <person name="Valero-Jimenez C.A."/>
            <person name="Min B."/>
            <person name="Choi I.G."/>
            <person name="Lipzen A."/>
            <person name="Daum C.G."/>
            <person name="Aanen D.K."/>
            <person name="Tsang A."/>
            <person name="Henrissat B."/>
            <person name="Bilanenko E.N."/>
            <person name="de Vries R.P."/>
            <person name="van Kan J.A.L."/>
            <person name="Grigoriev I.V."/>
            <person name="Debets A.J.M."/>
        </authorList>
    </citation>
    <scope>NUCLEOTIDE SEQUENCE [LARGE SCALE GENOMIC DNA]</scope>
    <source>
        <strain evidence="1 2">F11</strain>
    </source>
</reference>
<keyword evidence="2" id="KW-1185">Reference proteome</keyword>
<gene>
    <name evidence="1" type="ORF">SODALDRAFT_332987</name>
</gene>
<dbReference type="EMBL" id="ML119055">
    <property type="protein sequence ID" value="ROT38419.1"/>
    <property type="molecule type" value="Genomic_DNA"/>
</dbReference>
<dbReference type="GeneID" id="39580328"/>
<proteinExistence type="predicted"/>
<feature type="non-terminal residue" evidence="1">
    <location>
        <position position="167"/>
    </location>
</feature>
<sequence>MQQLLIIGFPTGWLWRSSYSSWASPCQSSPITLLEDAAPSYLGVSKTQKGHEYGLPSRENDVSSFDMINAYFSAPSSFQLPPRALVPRRPRPCPVPLVPQLFDEVFSKLAPLSRLLSRFARPQGFVGVPAVFALVDHAVDAAYAAVKAGVSEDSRDDLVLKGEEKSH</sequence>
<dbReference type="AlphaFoldDB" id="A0A3N2PV97"/>
<evidence type="ECO:0000313" key="1">
    <source>
        <dbReference type="EMBL" id="ROT38419.1"/>
    </source>
</evidence>
<protein>
    <submittedName>
        <fullName evidence="1">Uncharacterized protein</fullName>
    </submittedName>
</protein>
<accession>A0A3N2PV97</accession>
<name>A0A3N2PV97_SODAK</name>